<keyword evidence="1" id="KW-0812">Transmembrane</keyword>
<keyword evidence="3" id="KW-1185">Reference proteome</keyword>
<comment type="caution">
    <text evidence="2">The sequence shown here is derived from an EMBL/GenBank/DDBJ whole genome shotgun (WGS) entry which is preliminary data.</text>
</comment>
<feature type="transmembrane region" description="Helical" evidence="1">
    <location>
        <begin position="29"/>
        <end position="47"/>
    </location>
</feature>
<evidence type="ECO:0000313" key="3">
    <source>
        <dbReference type="Proteomes" id="UP000011550"/>
    </source>
</evidence>
<dbReference type="AlphaFoldDB" id="M0I809"/>
<dbReference type="Proteomes" id="UP000011550">
    <property type="component" value="Unassembled WGS sequence"/>
</dbReference>
<gene>
    <name evidence="2" type="ORF">C440_14709</name>
</gene>
<evidence type="ECO:0000313" key="2">
    <source>
        <dbReference type="EMBL" id="ELZ91574.1"/>
    </source>
</evidence>
<evidence type="ECO:0000256" key="1">
    <source>
        <dbReference type="SAM" id="Phobius"/>
    </source>
</evidence>
<keyword evidence="1" id="KW-1133">Transmembrane helix</keyword>
<accession>M0I809</accession>
<sequence length="60" mass="6743">MLWPETSFVWTGVSTTTLGLACALARQKAVFYVFMGYAYVLLLWGAVRIGRHAITKHEPL</sequence>
<proteinExistence type="predicted"/>
<protein>
    <submittedName>
        <fullName evidence="2">Uncharacterized protein</fullName>
    </submittedName>
</protein>
<keyword evidence="1" id="KW-0472">Membrane</keyword>
<dbReference type="EMBL" id="AOLN01000018">
    <property type="protein sequence ID" value="ELZ91574.1"/>
    <property type="molecule type" value="Genomic_DNA"/>
</dbReference>
<dbReference type="PATRIC" id="fig|662479.7.peg.2981"/>
<name>M0I809_9EURY</name>
<reference evidence="2 3" key="1">
    <citation type="journal article" date="2014" name="PLoS Genet.">
        <title>Phylogenetically driven sequencing of extremely halophilic archaea reveals strategies for static and dynamic osmo-response.</title>
        <authorList>
            <person name="Becker E.A."/>
            <person name="Seitzer P.M."/>
            <person name="Tritt A."/>
            <person name="Larsen D."/>
            <person name="Krusor M."/>
            <person name="Yao A.I."/>
            <person name="Wu D."/>
            <person name="Madern D."/>
            <person name="Eisen J.A."/>
            <person name="Darling A.E."/>
            <person name="Facciotti M.T."/>
        </authorList>
    </citation>
    <scope>NUCLEOTIDE SEQUENCE [LARGE SCALE GENOMIC DNA]</scope>
    <source>
        <strain evidence="2 3">ATCC BAA-1512</strain>
    </source>
</reference>
<organism evidence="2 3">
    <name type="scientific">Haloferax mucosum ATCC BAA-1512</name>
    <dbReference type="NCBI Taxonomy" id="662479"/>
    <lineage>
        <taxon>Archaea</taxon>
        <taxon>Methanobacteriati</taxon>
        <taxon>Methanobacteriota</taxon>
        <taxon>Stenosarchaea group</taxon>
        <taxon>Halobacteria</taxon>
        <taxon>Halobacteriales</taxon>
        <taxon>Haloferacaceae</taxon>
        <taxon>Haloferax</taxon>
    </lineage>
</organism>